<protein>
    <recommendedName>
        <fullName evidence="2">Mmc1 C-terminal domain-containing protein</fullName>
    </recommendedName>
</protein>
<name>A0AAF0DE44_9EURO</name>
<feature type="coiled-coil region" evidence="1">
    <location>
        <begin position="340"/>
        <end position="367"/>
    </location>
</feature>
<organism evidence="3 4">
    <name type="scientific">Emydomyces testavorans</name>
    <dbReference type="NCBI Taxonomy" id="2070801"/>
    <lineage>
        <taxon>Eukaryota</taxon>
        <taxon>Fungi</taxon>
        <taxon>Dikarya</taxon>
        <taxon>Ascomycota</taxon>
        <taxon>Pezizomycotina</taxon>
        <taxon>Eurotiomycetes</taxon>
        <taxon>Eurotiomycetidae</taxon>
        <taxon>Onygenales</taxon>
        <taxon>Nannizziopsiaceae</taxon>
        <taxon>Emydomyces</taxon>
    </lineage>
</organism>
<evidence type="ECO:0000259" key="2">
    <source>
        <dbReference type="Pfam" id="PF23868"/>
    </source>
</evidence>
<proteinExistence type="predicted"/>
<evidence type="ECO:0000313" key="4">
    <source>
        <dbReference type="Proteomes" id="UP001219355"/>
    </source>
</evidence>
<reference evidence="3" key="1">
    <citation type="submission" date="2023-03" db="EMBL/GenBank/DDBJ databases">
        <title>Emydomyces testavorans Genome Sequence.</title>
        <authorList>
            <person name="Hoyer L."/>
        </authorList>
    </citation>
    <scope>NUCLEOTIDE SEQUENCE</scope>
    <source>
        <strain evidence="3">16-2883</strain>
    </source>
</reference>
<keyword evidence="1" id="KW-0175">Coiled coil</keyword>
<dbReference type="PANTHER" id="PTHR38644">
    <property type="entry name" value="EXPRESSED PROTEIN"/>
    <property type="match status" value="1"/>
</dbReference>
<dbReference type="PANTHER" id="PTHR38644:SF1">
    <property type="entry name" value="EXPRESSED PROTEIN"/>
    <property type="match status" value="1"/>
</dbReference>
<evidence type="ECO:0000313" key="3">
    <source>
        <dbReference type="EMBL" id="WEW56015.1"/>
    </source>
</evidence>
<gene>
    <name evidence="3" type="ORF">PRK78_001450</name>
</gene>
<accession>A0AAF0DE44</accession>
<dbReference type="Pfam" id="PF23868">
    <property type="entry name" value="Mmc1_C"/>
    <property type="match status" value="1"/>
</dbReference>
<dbReference type="Pfam" id="PF23867">
    <property type="entry name" value="Mmc1_N"/>
    <property type="match status" value="1"/>
</dbReference>
<dbReference type="EMBL" id="CP120627">
    <property type="protein sequence ID" value="WEW56015.1"/>
    <property type="molecule type" value="Genomic_DNA"/>
</dbReference>
<evidence type="ECO:0000256" key="1">
    <source>
        <dbReference type="SAM" id="Coils"/>
    </source>
</evidence>
<sequence>MPPKLRARLFKRPLALADTLLSCPSCSRSFQSLPLRTGNAPRPRRKFTRSHRRLTSTISASAATSTNKYVSDRYKELYDALNGVRVVAPEHIDLARLQLALRGLEAKRPVIRIAVLGLDDTATAVRLVRLMLADPLSSKAEWEEHLEKCHLHYAQGLLIRYGEPSETPVTESSLPTISIPSITLRNANIEILISSIPTEKSSLHHANISTAMETPLLSISSPGTGHHTTVRYPVHKTIICGSGIDELLEYAKIARNINGQNAMSIVHAAFDLKAEHTPKTSSKSLSLVDIERAESALAKFRESVKNATEYERGWIGSGIQELIEWMVGQPGDSALRPELRSLAQSVLKQAEDNIVKAESAALQQQNAESVSEGVRESLNIEVASWAESAHTELRESLDDAFSHYKWRNLAWWKLFWRVDDVGMLSASILDKQWLPQAEKKATWLGGRFQQAGLMSQGYRFGNTISAAATSKEQGALKPLSTEEWPAIIAQIRNRLLSTKVPSLHALAQSLVLYSVSTTTLTSALSILTYFSTSTASLYEAGTIAAIGLIYSLQRQQKRWNAARSCWESEVREEGRKALKDTEEAMRLLLRDGGRKPGPISDTAAREEIDRAKDALNNVK</sequence>
<feature type="domain" description="Mmc1 C-terminal" evidence="2">
    <location>
        <begin position="379"/>
        <end position="575"/>
    </location>
</feature>
<keyword evidence="4" id="KW-1185">Reference proteome</keyword>
<dbReference type="Proteomes" id="UP001219355">
    <property type="component" value="Chromosome 1"/>
</dbReference>
<dbReference type="InterPro" id="IPR056196">
    <property type="entry name" value="Mmc1_C"/>
</dbReference>
<dbReference type="AlphaFoldDB" id="A0AAF0DE44"/>